<dbReference type="InterPro" id="IPR002104">
    <property type="entry name" value="Integrase_catalytic"/>
</dbReference>
<evidence type="ECO:0000313" key="8">
    <source>
        <dbReference type="EMBL" id="MDQ0537432.1"/>
    </source>
</evidence>
<dbReference type="Pfam" id="PF00589">
    <property type="entry name" value="Phage_integrase"/>
    <property type="match status" value="1"/>
</dbReference>
<dbReference type="PROSITE" id="PS51898">
    <property type="entry name" value="TYR_RECOMBINASE"/>
    <property type="match status" value="1"/>
</dbReference>
<name>A0ABU0MVB0_9PROT</name>
<dbReference type="InterPro" id="IPR010998">
    <property type="entry name" value="Integrase_recombinase_N"/>
</dbReference>
<dbReference type="InterPro" id="IPR046668">
    <property type="entry name" value="DUF6538"/>
</dbReference>
<dbReference type="InterPro" id="IPR044068">
    <property type="entry name" value="CB"/>
</dbReference>
<evidence type="ECO:0000256" key="2">
    <source>
        <dbReference type="ARBA" id="ARBA00022908"/>
    </source>
</evidence>
<dbReference type="Gene3D" id="1.10.150.130">
    <property type="match status" value="1"/>
</dbReference>
<proteinExistence type="inferred from homology"/>
<dbReference type="Pfam" id="PF20172">
    <property type="entry name" value="DUF6538"/>
    <property type="match status" value="1"/>
</dbReference>
<keyword evidence="3 5" id="KW-0238">DNA-binding</keyword>
<keyword evidence="2" id="KW-0229">DNA integration</keyword>
<dbReference type="EMBL" id="JAUSVU010000049">
    <property type="protein sequence ID" value="MDQ0537432.1"/>
    <property type="molecule type" value="Genomic_DNA"/>
</dbReference>
<dbReference type="InterPro" id="IPR013762">
    <property type="entry name" value="Integrase-like_cat_sf"/>
</dbReference>
<evidence type="ECO:0000256" key="1">
    <source>
        <dbReference type="ARBA" id="ARBA00008857"/>
    </source>
</evidence>
<evidence type="ECO:0000256" key="5">
    <source>
        <dbReference type="PROSITE-ProRule" id="PRU01248"/>
    </source>
</evidence>
<keyword evidence="9" id="KW-1185">Reference proteome</keyword>
<evidence type="ECO:0000256" key="3">
    <source>
        <dbReference type="ARBA" id="ARBA00023125"/>
    </source>
</evidence>
<evidence type="ECO:0000259" key="7">
    <source>
        <dbReference type="PROSITE" id="PS51900"/>
    </source>
</evidence>
<dbReference type="InterPro" id="IPR050090">
    <property type="entry name" value="Tyrosine_recombinase_XerCD"/>
</dbReference>
<dbReference type="SUPFAM" id="SSF56349">
    <property type="entry name" value="DNA breaking-rejoining enzymes"/>
    <property type="match status" value="1"/>
</dbReference>
<evidence type="ECO:0000256" key="4">
    <source>
        <dbReference type="ARBA" id="ARBA00023172"/>
    </source>
</evidence>
<dbReference type="Gene3D" id="1.10.443.10">
    <property type="entry name" value="Intergrase catalytic core"/>
    <property type="match status" value="1"/>
</dbReference>
<comment type="caution">
    <text evidence="8">The sequence shown here is derived from an EMBL/GenBank/DDBJ whole genome shotgun (WGS) entry which is preliminary data.</text>
</comment>
<keyword evidence="4" id="KW-0233">DNA recombination</keyword>
<dbReference type="PANTHER" id="PTHR30349:SF41">
    <property type="entry name" value="INTEGRASE_RECOMBINASE PROTEIN MJ0367-RELATED"/>
    <property type="match status" value="1"/>
</dbReference>
<feature type="domain" description="Core-binding (CB)" evidence="7">
    <location>
        <begin position="160"/>
        <end position="265"/>
    </location>
</feature>
<dbReference type="PANTHER" id="PTHR30349">
    <property type="entry name" value="PHAGE INTEGRASE-RELATED"/>
    <property type="match status" value="1"/>
</dbReference>
<gene>
    <name evidence="8" type="ORF">QO018_006336</name>
</gene>
<evidence type="ECO:0000259" key="6">
    <source>
        <dbReference type="PROSITE" id="PS51898"/>
    </source>
</evidence>
<sequence length="486" mass="54989">MAGDRYITRSHNTFLFQMSVPSDCQAVVGKKLVRKSLKTGDRRIAAQRARPLIDHWHREFDRIRGRELALAEAAPRLRKLGFKEPLTEENVRCFARVAEQEAHWRFKIQAGKLRSLGIEIDVDGALRPLRAEQEDRLSHIREAVALVTGENPAVKPRVRTAMDDLFDRWKREARPTPNSTRECEYSVRRFREMFGNVEIRSITKPMVRQFRDAMLEVPTRINNEEAAMPLPKLLEKYHGKNVDRSSVASARKRLSFLKTLLTTAVDAGIIEESPADGVKIKDDGAKPDQARRAFTYAELELIGRKLAEKDDTFRWVTILGITTGCRLGEIAQLTVNDVQSEDGVMFLSINAADGKSIKTASSVRRVPLHPDIKQSFLDFIKKKKDRIFPDIQPSANDNISDLISKRWNHWRKNIGFNEKGLCFHSLRHSFKDRCREAGIAEEIHDALTGHSGGGVGRRYGGRPPLRVLADAVAKLKFPVASASSAQ</sequence>
<dbReference type="Proteomes" id="UP001244552">
    <property type="component" value="Unassembled WGS sequence"/>
</dbReference>
<dbReference type="PROSITE" id="PS51900">
    <property type="entry name" value="CB"/>
    <property type="match status" value="1"/>
</dbReference>
<evidence type="ECO:0000313" key="9">
    <source>
        <dbReference type="Proteomes" id="UP001244552"/>
    </source>
</evidence>
<organism evidence="8 9">
    <name type="scientific">Azospirillum picis</name>
    <dbReference type="NCBI Taxonomy" id="488438"/>
    <lineage>
        <taxon>Bacteria</taxon>
        <taxon>Pseudomonadati</taxon>
        <taxon>Pseudomonadota</taxon>
        <taxon>Alphaproteobacteria</taxon>
        <taxon>Rhodospirillales</taxon>
        <taxon>Azospirillaceae</taxon>
        <taxon>Azospirillum</taxon>
    </lineage>
</organism>
<feature type="domain" description="Tyr recombinase" evidence="6">
    <location>
        <begin position="289"/>
        <end position="473"/>
    </location>
</feature>
<protein>
    <submittedName>
        <fullName evidence="8">Integrase</fullName>
    </submittedName>
</protein>
<dbReference type="InterPro" id="IPR011010">
    <property type="entry name" value="DNA_brk_join_enz"/>
</dbReference>
<reference evidence="8 9" key="1">
    <citation type="submission" date="2023-07" db="EMBL/GenBank/DDBJ databases">
        <title>Genomic Encyclopedia of Type Strains, Phase IV (KMG-IV): sequencing the most valuable type-strain genomes for metagenomic binning, comparative biology and taxonomic classification.</title>
        <authorList>
            <person name="Goeker M."/>
        </authorList>
    </citation>
    <scope>NUCLEOTIDE SEQUENCE [LARGE SCALE GENOMIC DNA]</scope>
    <source>
        <strain evidence="8 9">DSM 19922</strain>
    </source>
</reference>
<comment type="similarity">
    <text evidence="1">Belongs to the 'phage' integrase family.</text>
</comment>
<dbReference type="RefSeq" id="WP_209991343.1">
    <property type="nucleotide sequence ID" value="NZ_JAGINO010000049.1"/>
</dbReference>
<dbReference type="CDD" id="cd01184">
    <property type="entry name" value="INT_C_like_1"/>
    <property type="match status" value="1"/>
</dbReference>
<accession>A0ABU0MVB0</accession>